<evidence type="ECO:0000256" key="9">
    <source>
        <dbReference type="ARBA" id="ARBA00023180"/>
    </source>
</evidence>
<evidence type="ECO:0000256" key="2">
    <source>
        <dbReference type="ARBA" id="ARBA00010663"/>
    </source>
</evidence>
<feature type="transmembrane region" description="Helical" evidence="11">
    <location>
        <begin position="368"/>
        <end position="394"/>
    </location>
</feature>
<dbReference type="Gene3D" id="1.20.1070.10">
    <property type="entry name" value="Rhodopsin 7-helix transmembrane proteins"/>
    <property type="match status" value="1"/>
</dbReference>
<keyword evidence="14" id="KW-1185">Reference proteome</keyword>
<evidence type="ECO:0000256" key="3">
    <source>
        <dbReference type="ARBA" id="ARBA00022475"/>
    </source>
</evidence>
<accession>A0A165ADV7</accession>
<feature type="transmembrane region" description="Helical" evidence="11">
    <location>
        <begin position="154"/>
        <end position="174"/>
    </location>
</feature>
<keyword evidence="10" id="KW-0807">Transducer</keyword>
<keyword evidence="7 11" id="KW-0472">Membrane</keyword>
<evidence type="ECO:0000256" key="7">
    <source>
        <dbReference type="ARBA" id="ARBA00023136"/>
    </source>
</evidence>
<dbReference type="PRINTS" id="PR00237">
    <property type="entry name" value="GPCRRHODOPSN"/>
</dbReference>
<keyword evidence="9" id="KW-0325">Glycoprotein</keyword>
<keyword evidence="3" id="KW-1003">Cell membrane</keyword>
<evidence type="ECO:0000256" key="1">
    <source>
        <dbReference type="ARBA" id="ARBA00004651"/>
    </source>
</evidence>
<evidence type="ECO:0000256" key="10">
    <source>
        <dbReference type="ARBA" id="ARBA00023224"/>
    </source>
</evidence>
<evidence type="ECO:0000256" key="6">
    <source>
        <dbReference type="ARBA" id="ARBA00023040"/>
    </source>
</evidence>
<dbReference type="GO" id="GO:0001973">
    <property type="term" value="P:G protein-coupled adenosine receptor signaling pathway"/>
    <property type="evidence" value="ECO:0007669"/>
    <property type="project" value="TreeGrafter"/>
</dbReference>
<comment type="caution">
    <text evidence="13">The sequence shown here is derived from an EMBL/GenBank/DDBJ whole genome shotgun (WGS) entry which is preliminary data.</text>
</comment>
<reference evidence="13 14" key="1">
    <citation type="submission" date="2016-03" db="EMBL/GenBank/DDBJ databases">
        <title>EvidentialGene: Evidence-directed Construction of Genes on Genomes.</title>
        <authorList>
            <person name="Gilbert D.G."/>
            <person name="Choi J.-H."/>
            <person name="Mockaitis K."/>
            <person name="Colbourne J."/>
            <person name="Pfrender M."/>
        </authorList>
    </citation>
    <scope>NUCLEOTIDE SEQUENCE [LARGE SCALE GENOMIC DNA]</scope>
    <source>
        <strain evidence="13 14">Xinb3</strain>
        <tissue evidence="13">Complete organism</tissue>
    </source>
</reference>
<feature type="transmembrane region" description="Helical" evidence="11">
    <location>
        <begin position="227"/>
        <end position="250"/>
    </location>
</feature>
<evidence type="ECO:0000313" key="14">
    <source>
        <dbReference type="Proteomes" id="UP000076858"/>
    </source>
</evidence>
<feature type="transmembrane region" description="Helical" evidence="11">
    <location>
        <begin position="84"/>
        <end position="104"/>
    </location>
</feature>
<dbReference type="PROSITE" id="PS50262">
    <property type="entry name" value="G_PROTEIN_RECEP_F1_2"/>
    <property type="match status" value="1"/>
</dbReference>
<dbReference type="SUPFAM" id="SSF81321">
    <property type="entry name" value="Family A G protein-coupled receptor-like"/>
    <property type="match status" value="1"/>
</dbReference>
<keyword evidence="8" id="KW-0675">Receptor</keyword>
<keyword evidence="6" id="KW-0297">G-protein coupled receptor</keyword>
<comment type="similarity">
    <text evidence="2">Belongs to the G-protein coupled receptor 1 family.</text>
</comment>
<feature type="transmembrane region" description="Helical" evidence="11">
    <location>
        <begin position="186"/>
        <end position="207"/>
    </location>
</feature>
<dbReference type="PANTHER" id="PTHR24246">
    <property type="entry name" value="OLFACTORY RECEPTOR AND ADENOSINE RECEPTOR"/>
    <property type="match status" value="1"/>
</dbReference>
<evidence type="ECO:0000256" key="11">
    <source>
        <dbReference type="SAM" id="Phobius"/>
    </source>
</evidence>
<sequence length="464" mass="53109">MCWNEGGLVVGVRHLSFLTCSSSLGKIIVKKLETIASLAQKDGALLGISRYSRMDKPTLPATNVSLNSLEYQIMEQTFSITQEFYRTLIIAVGIFLNCTVILVVSSSRQLRYPRHIFWVAISFFECLFLLEYALELTVVLYRDQQLCQILVLLYPMDYSILLQCLLLAAIDRYVSIIRYEWYKKTVTIPMVMTIISVMAILTFGIFTSPFWMGYRSIDACTLNLSNLNLVLSCDVALGLICVILHVLIFVESRAVIRQYLPSYRKPSVTVRFINSSVRPSNFNPGNCTLAIPIPWLSSSLLHMTGMDALSTQRVTFINPEIPSTTQNATQPLNDNAQSSSTADHQVNFRRIYWKPAASKVNRLEVQAAFSLSVNILPFWLCTFPLSCFAMATYWCTRLGGNCDTFLFMWTYMWDIFMLHSIYNPLMYMISCHDFRRALCHIFRKLANKFIMQIQKNLENIFTAT</sequence>
<keyword evidence="5 11" id="KW-1133">Transmembrane helix</keyword>
<comment type="subcellular location">
    <subcellularLocation>
        <location evidence="1">Cell membrane</location>
        <topology evidence="1">Multi-pass membrane protein</topology>
    </subcellularLocation>
</comment>
<dbReference type="GO" id="GO:0005886">
    <property type="term" value="C:plasma membrane"/>
    <property type="evidence" value="ECO:0007669"/>
    <property type="project" value="UniProtKB-SubCell"/>
</dbReference>
<dbReference type="GO" id="GO:0004930">
    <property type="term" value="F:G protein-coupled receptor activity"/>
    <property type="evidence" value="ECO:0007669"/>
    <property type="project" value="UniProtKB-KW"/>
</dbReference>
<evidence type="ECO:0000256" key="4">
    <source>
        <dbReference type="ARBA" id="ARBA00022692"/>
    </source>
</evidence>
<dbReference type="InterPro" id="IPR017452">
    <property type="entry name" value="GPCR_Rhodpsn_7TM"/>
</dbReference>
<evidence type="ECO:0000256" key="5">
    <source>
        <dbReference type="ARBA" id="ARBA00022989"/>
    </source>
</evidence>
<evidence type="ECO:0000313" key="13">
    <source>
        <dbReference type="EMBL" id="KZS17505.1"/>
    </source>
</evidence>
<feature type="transmembrane region" description="Helical" evidence="11">
    <location>
        <begin position="116"/>
        <end position="134"/>
    </location>
</feature>
<evidence type="ECO:0000256" key="8">
    <source>
        <dbReference type="ARBA" id="ARBA00023170"/>
    </source>
</evidence>
<dbReference type="InterPro" id="IPR000276">
    <property type="entry name" value="GPCR_Rhodpsn"/>
</dbReference>
<dbReference type="GO" id="GO:0007189">
    <property type="term" value="P:adenylate cyclase-activating G protein-coupled receptor signaling pathway"/>
    <property type="evidence" value="ECO:0007669"/>
    <property type="project" value="TreeGrafter"/>
</dbReference>
<gene>
    <name evidence="13" type="ORF">APZ42_016371</name>
</gene>
<feature type="transmembrane region" description="Helical" evidence="11">
    <location>
        <begin position="406"/>
        <end position="425"/>
    </location>
</feature>
<dbReference type="AlphaFoldDB" id="A0A165ADV7"/>
<dbReference type="EMBL" id="LRGB01000626">
    <property type="protein sequence ID" value="KZS17505.1"/>
    <property type="molecule type" value="Genomic_DNA"/>
</dbReference>
<proteinExistence type="inferred from homology"/>
<dbReference type="Pfam" id="PF00001">
    <property type="entry name" value="7tm_1"/>
    <property type="match status" value="1"/>
</dbReference>
<dbReference type="OrthoDB" id="10338564at2759"/>
<dbReference type="STRING" id="35525.A0A165ADV7"/>
<organism evidence="13 14">
    <name type="scientific">Daphnia magna</name>
    <dbReference type="NCBI Taxonomy" id="35525"/>
    <lineage>
        <taxon>Eukaryota</taxon>
        <taxon>Metazoa</taxon>
        <taxon>Ecdysozoa</taxon>
        <taxon>Arthropoda</taxon>
        <taxon>Crustacea</taxon>
        <taxon>Branchiopoda</taxon>
        <taxon>Diplostraca</taxon>
        <taxon>Cladocera</taxon>
        <taxon>Anomopoda</taxon>
        <taxon>Daphniidae</taxon>
        <taxon>Daphnia</taxon>
    </lineage>
</organism>
<keyword evidence="4 11" id="KW-0812">Transmembrane</keyword>
<name>A0A165ADV7_9CRUS</name>
<dbReference type="CDD" id="cd00637">
    <property type="entry name" value="7tm_classA_rhodopsin-like"/>
    <property type="match status" value="1"/>
</dbReference>
<protein>
    <recommendedName>
        <fullName evidence="12">G-protein coupled receptors family 1 profile domain-containing protein</fullName>
    </recommendedName>
</protein>
<dbReference type="Proteomes" id="UP000076858">
    <property type="component" value="Unassembled WGS sequence"/>
</dbReference>
<dbReference type="PANTHER" id="PTHR24246:SF27">
    <property type="entry name" value="ADENOSINE RECEPTOR, ISOFORM A"/>
    <property type="match status" value="1"/>
</dbReference>
<evidence type="ECO:0000259" key="12">
    <source>
        <dbReference type="PROSITE" id="PS50262"/>
    </source>
</evidence>
<feature type="domain" description="G-protein coupled receptors family 1 profile" evidence="12">
    <location>
        <begin position="96"/>
        <end position="427"/>
    </location>
</feature>